<evidence type="ECO:0000313" key="6">
    <source>
        <dbReference type="Proteomes" id="UP000181981"/>
    </source>
</evidence>
<dbReference type="InterPro" id="IPR047263">
    <property type="entry name" value="HNL-like_cupin"/>
</dbReference>
<dbReference type="Proteomes" id="UP000181981">
    <property type="component" value="Unassembled WGS sequence"/>
</dbReference>
<dbReference type="KEGG" id="dori:FH5T_18175"/>
<evidence type="ECO:0000313" key="4">
    <source>
        <dbReference type="EMBL" id="SES64287.1"/>
    </source>
</evidence>
<reference evidence="4 6" key="2">
    <citation type="submission" date="2016-10" db="EMBL/GenBank/DDBJ databases">
        <authorList>
            <person name="de Groot N.N."/>
        </authorList>
    </citation>
    <scope>NUCLEOTIDE SEQUENCE [LARGE SCALE GENOMIC DNA]</scope>
    <source>
        <strain evidence="4 6">DSM 25947</strain>
    </source>
</reference>
<accession>X5DK53</accession>
<dbReference type="CDD" id="cd02233">
    <property type="entry name" value="cupin_HNL-like"/>
    <property type="match status" value="1"/>
</dbReference>
<feature type="signal peptide" evidence="1">
    <location>
        <begin position="1"/>
        <end position="22"/>
    </location>
</feature>
<evidence type="ECO:0000259" key="2">
    <source>
        <dbReference type="Pfam" id="PF07883"/>
    </source>
</evidence>
<feature type="chain" id="PRO_5010515114" evidence="1">
    <location>
        <begin position="23"/>
        <end position="164"/>
    </location>
</feature>
<dbReference type="PANTHER" id="PTHR43698:SF1">
    <property type="entry name" value="BLL4564 PROTEIN"/>
    <property type="match status" value="1"/>
</dbReference>
<dbReference type="InterPro" id="IPR011051">
    <property type="entry name" value="RmlC_Cupin_sf"/>
</dbReference>
<dbReference type="OrthoDB" id="9802489at2"/>
<dbReference type="InterPro" id="IPR014710">
    <property type="entry name" value="RmlC-like_jellyroll"/>
</dbReference>
<protein>
    <submittedName>
        <fullName evidence="3 4">Cupin</fullName>
    </submittedName>
</protein>
<keyword evidence="5" id="KW-1185">Reference proteome</keyword>
<reference evidence="3 5" key="1">
    <citation type="submission" date="2014-03" db="EMBL/GenBank/DDBJ databases">
        <title>Complete genome sequence of a deeply braunched marine Bacteroidia bacterium Draconibacterium orientale type strain FH5T.</title>
        <authorList>
            <person name="Li X."/>
            <person name="Wang X."/>
            <person name="Xie Z."/>
            <person name="Du Z."/>
            <person name="Chen G."/>
        </authorList>
    </citation>
    <scope>NUCLEOTIDE SEQUENCE [LARGE SCALE GENOMIC DNA]</scope>
    <source>
        <strain evidence="3 5">FH5</strain>
    </source>
</reference>
<dbReference type="PROSITE" id="PS51257">
    <property type="entry name" value="PROKAR_LIPOPROTEIN"/>
    <property type="match status" value="1"/>
</dbReference>
<dbReference type="eggNOG" id="COG1917">
    <property type="taxonomic scope" value="Bacteria"/>
</dbReference>
<sequence>MKKILTVCIVVCVFAFSSCQNTDNSSQGKISETQTEPIFPKGEKITNNNFVGTAWLEGLLAADSLNHIAVGNVVFEPGARSNWHTHPDGQILICLDGVGYYQEKGSPIRVVNKGEVVNIRPNILHWHGASVDTEFVQLAITSRLKGATEWSGPVSDEDYLSLKQ</sequence>
<dbReference type="RefSeq" id="WP_038561657.1">
    <property type="nucleotide sequence ID" value="NZ_FOHT01000001.1"/>
</dbReference>
<evidence type="ECO:0000313" key="3">
    <source>
        <dbReference type="EMBL" id="AHW60912.1"/>
    </source>
</evidence>
<dbReference type="STRING" id="1168034.FH5T_18175"/>
<dbReference type="PANTHER" id="PTHR43698">
    <property type="entry name" value="RIBD C-TERMINAL DOMAIN CONTAINING PROTEIN"/>
    <property type="match status" value="1"/>
</dbReference>
<evidence type="ECO:0000313" key="5">
    <source>
        <dbReference type="Proteomes" id="UP000023772"/>
    </source>
</evidence>
<dbReference type="EMBL" id="FOHT01000001">
    <property type="protein sequence ID" value="SES64287.1"/>
    <property type="molecule type" value="Genomic_DNA"/>
</dbReference>
<dbReference type="Proteomes" id="UP000023772">
    <property type="component" value="Chromosome"/>
</dbReference>
<dbReference type="InterPro" id="IPR013096">
    <property type="entry name" value="Cupin_2"/>
</dbReference>
<dbReference type="Pfam" id="PF07883">
    <property type="entry name" value="Cupin_2"/>
    <property type="match status" value="1"/>
</dbReference>
<gene>
    <name evidence="3" type="ORF">FH5T_18175</name>
    <name evidence="4" type="ORF">SAMN05444285_10152</name>
</gene>
<proteinExistence type="predicted"/>
<name>X5DK53_9BACT</name>
<dbReference type="AlphaFoldDB" id="X5DK53"/>
<dbReference type="SUPFAM" id="SSF51182">
    <property type="entry name" value="RmlC-like cupins"/>
    <property type="match status" value="1"/>
</dbReference>
<keyword evidence="1" id="KW-0732">Signal</keyword>
<organism evidence="4 6">
    <name type="scientific">Draconibacterium orientale</name>
    <dbReference type="NCBI Taxonomy" id="1168034"/>
    <lineage>
        <taxon>Bacteria</taxon>
        <taxon>Pseudomonadati</taxon>
        <taxon>Bacteroidota</taxon>
        <taxon>Bacteroidia</taxon>
        <taxon>Marinilabiliales</taxon>
        <taxon>Prolixibacteraceae</taxon>
        <taxon>Draconibacterium</taxon>
    </lineage>
</organism>
<dbReference type="EMBL" id="CP007451">
    <property type="protein sequence ID" value="AHW60912.1"/>
    <property type="molecule type" value="Genomic_DNA"/>
</dbReference>
<evidence type="ECO:0000256" key="1">
    <source>
        <dbReference type="SAM" id="SignalP"/>
    </source>
</evidence>
<dbReference type="Gene3D" id="2.60.120.10">
    <property type="entry name" value="Jelly Rolls"/>
    <property type="match status" value="1"/>
</dbReference>
<feature type="domain" description="Cupin type-2" evidence="2">
    <location>
        <begin position="73"/>
        <end position="136"/>
    </location>
</feature>
<dbReference type="HOGENOM" id="CLU_072993_2_1_10"/>